<reference evidence="1 2" key="1">
    <citation type="journal article" date="2019" name="Nat. Ecol. Evol.">
        <title>Megaphylogeny resolves global patterns of mushroom evolution.</title>
        <authorList>
            <person name="Varga T."/>
            <person name="Krizsan K."/>
            <person name="Foldi C."/>
            <person name="Dima B."/>
            <person name="Sanchez-Garcia M."/>
            <person name="Sanchez-Ramirez S."/>
            <person name="Szollosi G.J."/>
            <person name="Szarkandi J.G."/>
            <person name="Papp V."/>
            <person name="Albert L."/>
            <person name="Andreopoulos W."/>
            <person name="Angelini C."/>
            <person name="Antonin V."/>
            <person name="Barry K.W."/>
            <person name="Bougher N.L."/>
            <person name="Buchanan P."/>
            <person name="Buyck B."/>
            <person name="Bense V."/>
            <person name="Catcheside P."/>
            <person name="Chovatia M."/>
            <person name="Cooper J."/>
            <person name="Damon W."/>
            <person name="Desjardin D."/>
            <person name="Finy P."/>
            <person name="Geml J."/>
            <person name="Haridas S."/>
            <person name="Hughes K."/>
            <person name="Justo A."/>
            <person name="Karasinski D."/>
            <person name="Kautmanova I."/>
            <person name="Kiss B."/>
            <person name="Kocsube S."/>
            <person name="Kotiranta H."/>
            <person name="LaButti K.M."/>
            <person name="Lechner B.E."/>
            <person name="Liimatainen K."/>
            <person name="Lipzen A."/>
            <person name="Lukacs Z."/>
            <person name="Mihaltcheva S."/>
            <person name="Morgado L.N."/>
            <person name="Niskanen T."/>
            <person name="Noordeloos M.E."/>
            <person name="Ohm R.A."/>
            <person name="Ortiz-Santana B."/>
            <person name="Ovrebo C."/>
            <person name="Racz N."/>
            <person name="Riley R."/>
            <person name="Savchenko A."/>
            <person name="Shiryaev A."/>
            <person name="Soop K."/>
            <person name="Spirin V."/>
            <person name="Szebenyi C."/>
            <person name="Tomsovsky M."/>
            <person name="Tulloss R.E."/>
            <person name="Uehling J."/>
            <person name="Grigoriev I.V."/>
            <person name="Vagvolgyi C."/>
            <person name="Papp T."/>
            <person name="Martin F.M."/>
            <person name="Miettinen O."/>
            <person name="Hibbett D.S."/>
            <person name="Nagy L.G."/>
        </authorList>
    </citation>
    <scope>NUCLEOTIDE SEQUENCE [LARGE SCALE GENOMIC DNA]</scope>
    <source>
        <strain evidence="1 2">FP101781</strain>
    </source>
</reference>
<protein>
    <submittedName>
        <fullName evidence="1">Uncharacterized protein</fullName>
    </submittedName>
</protein>
<dbReference type="EMBL" id="QPFP01000087">
    <property type="protein sequence ID" value="TEB22656.1"/>
    <property type="molecule type" value="Genomic_DNA"/>
</dbReference>
<evidence type="ECO:0000313" key="1">
    <source>
        <dbReference type="EMBL" id="TEB22656.1"/>
    </source>
</evidence>
<name>A0A4Y7SLD4_COPMI</name>
<gene>
    <name evidence="1" type="ORF">FA13DRAFT_1474055</name>
</gene>
<sequence>MFVFPLPPPSLVSMRTSFPLSPASCYSYLSKLLGVMYPHLSVRSRPPFPFASNQLTNNPFTDHGTLCIAFVLQTTQLDHRLSHVGRKAFSQTPTQIHGPRVASAFIKLPDPRAFPTRCFPISSPPLSSAHPTFSYVGRSPPLLPVHYPVTQGNQYNGSVAYGRLECSPGRRILVIPAPESPLPNPLRQTDEYEDNASNPFTVRRRGHTLLFPPCRSYSPRPPPKLVSRIPCQALRSFSIVHIALTSLCGRGIGLGGGEASCLVDVSHRIGGAFRLSSRGSRRIDVSRGREGE</sequence>
<dbReference type="Proteomes" id="UP000298030">
    <property type="component" value="Unassembled WGS sequence"/>
</dbReference>
<proteinExistence type="predicted"/>
<comment type="caution">
    <text evidence="1">The sequence shown here is derived from an EMBL/GenBank/DDBJ whole genome shotgun (WGS) entry which is preliminary data.</text>
</comment>
<keyword evidence="2" id="KW-1185">Reference proteome</keyword>
<accession>A0A4Y7SLD4</accession>
<evidence type="ECO:0000313" key="2">
    <source>
        <dbReference type="Proteomes" id="UP000298030"/>
    </source>
</evidence>
<dbReference type="AlphaFoldDB" id="A0A4Y7SLD4"/>
<organism evidence="1 2">
    <name type="scientific">Coprinellus micaceus</name>
    <name type="common">Glistening ink-cap mushroom</name>
    <name type="synonym">Coprinus micaceus</name>
    <dbReference type="NCBI Taxonomy" id="71717"/>
    <lineage>
        <taxon>Eukaryota</taxon>
        <taxon>Fungi</taxon>
        <taxon>Dikarya</taxon>
        <taxon>Basidiomycota</taxon>
        <taxon>Agaricomycotina</taxon>
        <taxon>Agaricomycetes</taxon>
        <taxon>Agaricomycetidae</taxon>
        <taxon>Agaricales</taxon>
        <taxon>Agaricineae</taxon>
        <taxon>Psathyrellaceae</taxon>
        <taxon>Coprinellus</taxon>
    </lineage>
</organism>